<dbReference type="OrthoDB" id="64297at2759"/>
<evidence type="ECO:0000259" key="2">
    <source>
        <dbReference type="Pfam" id="PF02668"/>
    </source>
</evidence>
<dbReference type="InterPro" id="IPR007817">
    <property type="entry name" value="Isocyanide_synthase_DIT1"/>
</dbReference>
<evidence type="ECO:0000256" key="1">
    <source>
        <dbReference type="ARBA" id="ARBA00023002"/>
    </source>
</evidence>
<dbReference type="PANTHER" id="PTHR37285">
    <property type="entry name" value="SPORE WALL MATURATION PROTEIN DIT1"/>
    <property type="match status" value="1"/>
</dbReference>
<organism evidence="3 4">
    <name type="scientific">Achlya hypogyna</name>
    <name type="common">Oomycete</name>
    <name type="synonym">Protoachlya hypogyna</name>
    <dbReference type="NCBI Taxonomy" id="1202772"/>
    <lineage>
        <taxon>Eukaryota</taxon>
        <taxon>Sar</taxon>
        <taxon>Stramenopiles</taxon>
        <taxon>Oomycota</taxon>
        <taxon>Saprolegniomycetes</taxon>
        <taxon>Saprolegniales</taxon>
        <taxon>Achlyaceae</taxon>
        <taxon>Achlya</taxon>
    </lineage>
</organism>
<dbReference type="EMBL" id="JNBR01000015">
    <property type="protein sequence ID" value="OQS01084.1"/>
    <property type="molecule type" value="Genomic_DNA"/>
</dbReference>
<protein>
    <recommendedName>
        <fullName evidence="2">TauD/TfdA-like domain-containing protein</fullName>
    </recommendedName>
</protein>
<proteinExistence type="predicted"/>
<comment type="caution">
    <text evidence="3">The sequence shown here is derived from an EMBL/GenBank/DDBJ whole genome shotgun (WGS) entry which is preliminary data.</text>
</comment>
<dbReference type="InterPro" id="IPR003819">
    <property type="entry name" value="TauD/TfdA-like"/>
</dbReference>
<dbReference type="SUPFAM" id="SSF51197">
    <property type="entry name" value="Clavaminate synthase-like"/>
    <property type="match status" value="1"/>
</dbReference>
<dbReference type="Pfam" id="PF02668">
    <property type="entry name" value="TauD"/>
    <property type="match status" value="1"/>
</dbReference>
<dbReference type="GO" id="GO:0016491">
    <property type="term" value="F:oxidoreductase activity"/>
    <property type="evidence" value="ECO:0007669"/>
    <property type="project" value="UniProtKB-KW"/>
</dbReference>
<dbReference type="Proteomes" id="UP000243579">
    <property type="component" value="Unassembled WGS sequence"/>
</dbReference>
<sequence>MSASATGSVNVIDAIIDALRPLLNLKSNDKFETDGRALLTRLIKRTMERDEPLVLVLPGFPCKSPNMTTEVLGRLPDRGEEIGLARLEAACVAIEQVYPRGASVKVFSDGRVFSQVLGVADEDVLAYKAALEQLVIDEGHSHIFFDRLDNHTTTDNPIAELKARYAVDSMDLDAVLAANAGLRNTYDSFRAFIARDLRNEFAHLDADARDSAIDEATREMIRRNVAFSNLVQDLFGDNIRLSIHAFDNAGPKFGVLLIPQLEAADATPTTPWHCVVCRNVDGTEFVAKHEDVDREAFEVVHKYGRPWFYAAKPENVPAWRELSVTVTPWRQGVTLTAAPRAVPPSIRDAPRDVLRALATKYSVVLLRGFREDEDLDTLASYLGEILMWPTGSTLELKQDGAAGLASRSHEPMAFHYDGMFKRIPGSDVLGDVPLYQFFQCFQPYPEANSPHGRTMFVDTRRLLAALPAADVERLRQLRMTATTAANVMYGSAELTHHMDVVSRHPVSGQEILRFHEPWGEDKTEQQPTFISIRKKGDGWTEAEHAAEEAWCFSTLVPLLYSDEFNYAHEWRKGDFVISDNYAQLHSRTPVPKTGREIKRIHVN</sequence>
<dbReference type="Pfam" id="PF05141">
    <property type="entry name" value="DIT1_PvcA"/>
    <property type="match status" value="1"/>
</dbReference>
<keyword evidence="1" id="KW-0560">Oxidoreductase</keyword>
<dbReference type="AlphaFoldDB" id="A0A1V9ZSX3"/>
<keyword evidence="4" id="KW-1185">Reference proteome</keyword>
<evidence type="ECO:0000313" key="3">
    <source>
        <dbReference type="EMBL" id="OQS01084.1"/>
    </source>
</evidence>
<feature type="domain" description="TauD/TfdA-like" evidence="2">
    <location>
        <begin position="346"/>
        <end position="600"/>
    </location>
</feature>
<dbReference type="PANTHER" id="PTHR37285:SF5">
    <property type="entry name" value="SPORE WALL MATURATION PROTEIN DIT1"/>
    <property type="match status" value="1"/>
</dbReference>
<accession>A0A1V9ZSX3</accession>
<evidence type="ECO:0000313" key="4">
    <source>
        <dbReference type="Proteomes" id="UP000243579"/>
    </source>
</evidence>
<gene>
    <name evidence="3" type="ORF">ACHHYP_01833</name>
</gene>
<reference evidence="3 4" key="1">
    <citation type="journal article" date="2014" name="Genome Biol. Evol.">
        <title>The secreted proteins of Achlya hypogyna and Thraustotheca clavata identify the ancestral oomycete secretome and reveal gene acquisitions by horizontal gene transfer.</title>
        <authorList>
            <person name="Misner I."/>
            <person name="Blouin N."/>
            <person name="Leonard G."/>
            <person name="Richards T.A."/>
            <person name="Lane C.E."/>
        </authorList>
    </citation>
    <scope>NUCLEOTIDE SEQUENCE [LARGE SCALE GENOMIC DNA]</scope>
    <source>
        <strain evidence="3 4">ATCC 48635</strain>
    </source>
</reference>
<dbReference type="Gene3D" id="3.60.130.10">
    <property type="entry name" value="Clavaminate synthase-like"/>
    <property type="match status" value="1"/>
</dbReference>
<dbReference type="InterPro" id="IPR042098">
    <property type="entry name" value="TauD-like_sf"/>
</dbReference>
<name>A0A1V9ZSX3_ACHHY</name>
<dbReference type="STRING" id="1202772.A0A1V9ZSX3"/>